<comment type="catalytic activity">
    <reaction evidence="18">
        <text>DNA(n) + a 2'-deoxyribonucleoside 5'-triphosphate = DNA(n+1) + diphosphate</text>
        <dbReference type="Rhea" id="RHEA:22508"/>
        <dbReference type="Rhea" id="RHEA-COMP:17339"/>
        <dbReference type="Rhea" id="RHEA-COMP:17340"/>
        <dbReference type="ChEBI" id="CHEBI:33019"/>
        <dbReference type="ChEBI" id="CHEBI:61560"/>
        <dbReference type="ChEBI" id="CHEBI:173112"/>
        <dbReference type="EC" id="2.7.7.7"/>
    </reaction>
</comment>
<feature type="domain" description="DNA polymerase alpha/delta/epsilon subunit B" evidence="20">
    <location>
        <begin position="289"/>
        <end position="488"/>
    </location>
</feature>
<organism evidence="21">
    <name type="scientific">marine metagenome</name>
    <dbReference type="NCBI Taxonomy" id="408172"/>
    <lineage>
        <taxon>unclassified sequences</taxon>
        <taxon>metagenomes</taxon>
        <taxon>ecological metagenomes</taxon>
    </lineage>
</organism>
<dbReference type="GO" id="GO:0003887">
    <property type="term" value="F:DNA-directed DNA polymerase activity"/>
    <property type="evidence" value="ECO:0007669"/>
    <property type="project" value="UniProtKB-KW"/>
</dbReference>
<dbReference type="InterPro" id="IPR011149">
    <property type="entry name" value="Pol2_small_arc"/>
</dbReference>
<evidence type="ECO:0000256" key="1">
    <source>
        <dbReference type="ARBA" id="ARBA00000563"/>
    </source>
</evidence>
<keyword evidence="11" id="KW-0378">Hydrolase</keyword>
<evidence type="ECO:0000256" key="16">
    <source>
        <dbReference type="ARBA" id="ARBA00024817"/>
    </source>
</evidence>
<evidence type="ECO:0000256" key="9">
    <source>
        <dbReference type="ARBA" id="ARBA00022705"/>
    </source>
</evidence>
<dbReference type="EMBL" id="UINC01001329">
    <property type="protein sequence ID" value="SUZ77799.1"/>
    <property type="molecule type" value="Genomic_DNA"/>
</dbReference>
<evidence type="ECO:0000256" key="2">
    <source>
        <dbReference type="ARBA" id="ARBA00006035"/>
    </source>
</evidence>
<name>A0A381QHD2_9ZZZZ</name>
<dbReference type="EC" id="3.1.11.1" evidence="4"/>
<keyword evidence="14" id="KW-0238">DNA-binding</keyword>
<dbReference type="Gene3D" id="3.60.21.50">
    <property type="match status" value="1"/>
</dbReference>
<evidence type="ECO:0000256" key="17">
    <source>
        <dbReference type="ARBA" id="ARBA00030475"/>
    </source>
</evidence>
<keyword evidence="13" id="KW-0239">DNA-directed DNA polymerase</keyword>
<evidence type="ECO:0000313" key="21">
    <source>
        <dbReference type="EMBL" id="SUZ77799.1"/>
    </source>
</evidence>
<dbReference type="GO" id="GO:0008310">
    <property type="term" value="F:single-stranded DNA 3'-5' DNA exonuclease activity"/>
    <property type="evidence" value="ECO:0007669"/>
    <property type="project" value="UniProtKB-EC"/>
</dbReference>
<dbReference type="AlphaFoldDB" id="A0A381QHD2"/>
<keyword evidence="9" id="KW-0235">DNA replication</keyword>
<evidence type="ECO:0000256" key="3">
    <source>
        <dbReference type="ARBA" id="ARBA00011315"/>
    </source>
</evidence>
<keyword evidence="15" id="KW-0511">Multifunctional enzyme</keyword>
<dbReference type="InterPro" id="IPR029052">
    <property type="entry name" value="Metallo-depent_PP-like"/>
</dbReference>
<evidence type="ECO:0000256" key="6">
    <source>
        <dbReference type="ARBA" id="ARBA00015227"/>
    </source>
</evidence>
<protein>
    <recommendedName>
        <fullName evidence="6">DNA polymerase II small subunit</fullName>
        <ecNumber evidence="5">2.7.7.7</ecNumber>
        <ecNumber evidence="4">3.1.11.1</ecNumber>
    </recommendedName>
    <alternativeName>
        <fullName evidence="17">Exodeoxyribonuclease small subunit</fullName>
    </alternativeName>
</protein>
<evidence type="ECO:0000256" key="15">
    <source>
        <dbReference type="ARBA" id="ARBA00023268"/>
    </source>
</evidence>
<dbReference type="HAMAP" id="MF_00325">
    <property type="entry name" value="DNApol_II_A_arch"/>
    <property type="match status" value="1"/>
</dbReference>
<comment type="function">
    <text evidence="16">Possesses two activities: a DNA synthesis (polymerase) and an exonucleolytic activity that degrades single-stranded DNA in the 3' to 5' direction. Has a template-primer preference which is characteristic of a replicative DNA polymerase.</text>
</comment>
<keyword evidence="7" id="KW-0808">Transferase</keyword>
<comment type="catalytic activity">
    <reaction evidence="1">
        <text>Exonucleolytic cleavage in the 3'- to 5'-direction to yield nucleoside 5'-phosphates.</text>
        <dbReference type="EC" id="3.1.11.1"/>
    </reaction>
</comment>
<evidence type="ECO:0000256" key="13">
    <source>
        <dbReference type="ARBA" id="ARBA00022932"/>
    </source>
</evidence>
<gene>
    <name evidence="21" type="ORF">METZ01_LOCUS30653</name>
</gene>
<feature type="compositionally biased region" description="Polar residues" evidence="19">
    <location>
        <begin position="72"/>
        <end position="82"/>
    </location>
</feature>
<evidence type="ECO:0000256" key="7">
    <source>
        <dbReference type="ARBA" id="ARBA00022679"/>
    </source>
</evidence>
<evidence type="ECO:0000256" key="10">
    <source>
        <dbReference type="ARBA" id="ARBA00022722"/>
    </source>
</evidence>
<feature type="region of interest" description="Disordered" evidence="19">
    <location>
        <begin position="71"/>
        <end position="116"/>
    </location>
</feature>
<evidence type="ECO:0000256" key="12">
    <source>
        <dbReference type="ARBA" id="ARBA00022839"/>
    </source>
</evidence>
<dbReference type="GO" id="GO:0003677">
    <property type="term" value="F:DNA binding"/>
    <property type="evidence" value="ECO:0007669"/>
    <property type="project" value="UniProtKB-KW"/>
</dbReference>
<dbReference type="PANTHER" id="PTHR10416:SF0">
    <property type="entry name" value="DNA POLYMERASE DELTA SUBUNIT 2"/>
    <property type="match status" value="1"/>
</dbReference>
<dbReference type="PANTHER" id="PTHR10416">
    <property type="entry name" value="DNA POLYMERASE DELTA SUBUNIT 2"/>
    <property type="match status" value="1"/>
</dbReference>
<evidence type="ECO:0000256" key="5">
    <source>
        <dbReference type="ARBA" id="ARBA00012417"/>
    </source>
</evidence>
<keyword evidence="10" id="KW-0540">Nuclease</keyword>
<evidence type="ECO:0000256" key="11">
    <source>
        <dbReference type="ARBA" id="ARBA00022801"/>
    </source>
</evidence>
<sequence>MTSGTWLERCQTLAAAGLLTQASARGKIEELPSLLPLIEAANSSGVHLLNESTVEELMAIVPSESLIEEPPVTTTAQATLSEPESKSPIGRVLAPVRSTASSPPPRPQGSSDYSTADFPMEARDVDAEIDVHFDITGQSTTEGRLSDIQSCFRSRLTQIRDMMLTSRTLPRRPMSNVEAWRNRQRHNSKDYEVTVVGLVSEVRWTRPGNLKFVIEDETAQISCLLKPPSDASPLHASLDGLMDDEIIGASGYFLSGDRDPVFWARDIHKPPLGNHSKAQAGEDSAISAAFLSDIHLGSKTFLHSQWEKLIQWFNSDPLARTVKYFVLSGDGVDGVGIYPGQERHLAIKDLFKQYGELARMLEGVPDWIDVIMLPGNHDAVRPAEPQPALDPEVQQDYSNTVFVGNPCDFSLHGVRILSYHGKSIDDFVATLRSVTYSKPEMAMRAMLERRHLAPSWGGKTPLSPEPEDRLVIPVIPDIFVTGHVHGHFVGNHKGTTMVHSSTWQDQTDFQRMLGFQPKPCILTVVNLHTYATASIPFV</sequence>
<evidence type="ECO:0000256" key="19">
    <source>
        <dbReference type="SAM" id="MobiDB-lite"/>
    </source>
</evidence>
<dbReference type="Pfam" id="PF04042">
    <property type="entry name" value="DNA_pol_E_B"/>
    <property type="match status" value="1"/>
</dbReference>
<accession>A0A381QHD2</accession>
<keyword evidence="12" id="KW-0269">Exonuclease</keyword>
<evidence type="ECO:0000256" key="14">
    <source>
        <dbReference type="ARBA" id="ARBA00023125"/>
    </source>
</evidence>
<dbReference type="EC" id="2.7.7.7" evidence="5"/>
<dbReference type="GO" id="GO:0042575">
    <property type="term" value="C:DNA polymerase complex"/>
    <property type="evidence" value="ECO:0007669"/>
    <property type="project" value="TreeGrafter"/>
</dbReference>
<comment type="subunit">
    <text evidence="3">Heterodimer of a large subunit and a small subunit.</text>
</comment>
<dbReference type="GO" id="GO:0006271">
    <property type="term" value="P:DNA strand elongation involved in DNA replication"/>
    <property type="evidence" value="ECO:0007669"/>
    <property type="project" value="TreeGrafter"/>
</dbReference>
<dbReference type="InterPro" id="IPR024826">
    <property type="entry name" value="DNA_pol_delta/II_ssu"/>
</dbReference>
<evidence type="ECO:0000256" key="8">
    <source>
        <dbReference type="ARBA" id="ARBA00022695"/>
    </source>
</evidence>
<dbReference type="SUPFAM" id="SSF56300">
    <property type="entry name" value="Metallo-dependent phosphatases"/>
    <property type="match status" value="1"/>
</dbReference>
<proteinExistence type="inferred from homology"/>
<reference evidence="21" key="1">
    <citation type="submission" date="2018-05" db="EMBL/GenBank/DDBJ databases">
        <authorList>
            <person name="Lanie J.A."/>
            <person name="Ng W.-L."/>
            <person name="Kazmierczak K.M."/>
            <person name="Andrzejewski T.M."/>
            <person name="Davidsen T.M."/>
            <person name="Wayne K.J."/>
            <person name="Tettelin H."/>
            <person name="Glass J.I."/>
            <person name="Rusch D."/>
            <person name="Podicherti R."/>
            <person name="Tsui H.-C.T."/>
            <person name="Winkler M.E."/>
        </authorList>
    </citation>
    <scope>NUCLEOTIDE SEQUENCE</scope>
</reference>
<comment type="similarity">
    <text evidence="2">Belongs to the DNA polymerase delta/II small subunit family.</text>
</comment>
<keyword evidence="8" id="KW-0548">Nucleotidyltransferase</keyword>
<evidence type="ECO:0000259" key="20">
    <source>
        <dbReference type="Pfam" id="PF04042"/>
    </source>
</evidence>
<dbReference type="InterPro" id="IPR007185">
    <property type="entry name" value="DNA_pol_a/d/e_bsu"/>
</dbReference>
<evidence type="ECO:0000256" key="4">
    <source>
        <dbReference type="ARBA" id="ARBA00012108"/>
    </source>
</evidence>
<evidence type="ECO:0000256" key="18">
    <source>
        <dbReference type="ARBA" id="ARBA00049244"/>
    </source>
</evidence>